<evidence type="ECO:0000313" key="3">
    <source>
        <dbReference type="EMBL" id="KAL3654608.1"/>
    </source>
</evidence>
<accession>A0ABD3EJK8</accession>
<dbReference type="PANTHER" id="PTHR32285:SF10">
    <property type="entry name" value="XYLAN O-ACETYLTRANSFERASE 1"/>
    <property type="match status" value="1"/>
</dbReference>
<sequence length="190" mass="22250">MFVGDSLNRNQWESMICFVQSVVPPSRKSLNKTGSLSIFRIEDYNATVEFYWAPFLVESNSDDPNMHSILKCIIMPESIEKHGKNWKNVDYLVFNTYIWWMNTFAMKVLRGSFDQGATEYDEVARPVAYGWVLRTRKKPPIQLLGERAPQTQQQWRPDTFLFTPFYVLSMEEPYSSEDFDGVPESFLEVM</sequence>
<dbReference type="EMBL" id="JAVIJP010000004">
    <property type="protein sequence ID" value="KAL3654608.1"/>
    <property type="molecule type" value="Genomic_DNA"/>
</dbReference>
<dbReference type="AlphaFoldDB" id="A0ABD3EJK8"/>
<dbReference type="Pfam" id="PF13839">
    <property type="entry name" value="PC-Esterase"/>
    <property type="match status" value="1"/>
</dbReference>
<name>A0ABD3EJK8_9LAMI</name>
<comment type="similarity">
    <text evidence="1">Belongs to the PC-esterase family. TBL subfamily.</text>
</comment>
<comment type="caution">
    <text evidence="3">The sequence shown here is derived from an EMBL/GenBank/DDBJ whole genome shotgun (WGS) entry which is preliminary data.</text>
</comment>
<proteinExistence type="inferred from homology"/>
<dbReference type="InterPro" id="IPR026057">
    <property type="entry name" value="TBL_C"/>
</dbReference>
<keyword evidence="4" id="KW-1185">Reference proteome</keyword>
<organism evidence="3 4">
    <name type="scientific">Castilleja foliolosa</name>
    <dbReference type="NCBI Taxonomy" id="1961234"/>
    <lineage>
        <taxon>Eukaryota</taxon>
        <taxon>Viridiplantae</taxon>
        <taxon>Streptophyta</taxon>
        <taxon>Embryophyta</taxon>
        <taxon>Tracheophyta</taxon>
        <taxon>Spermatophyta</taxon>
        <taxon>Magnoliopsida</taxon>
        <taxon>eudicotyledons</taxon>
        <taxon>Gunneridae</taxon>
        <taxon>Pentapetalae</taxon>
        <taxon>asterids</taxon>
        <taxon>lamiids</taxon>
        <taxon>Lamiales</taxon>
        <taxon>Orobanchaceae</taxon>
        <taxon>Pedicularideae</taxon>
        <taxon>Castillejinae</taxon>
        <taxon>Castilleja</taxon>
    </lineage>
</organism>
<evidence type="ECO:0000259" key="2">
    <source>
        <dbReference type="Pfam" id="PF13839"/>
    </source>
</evidence>
<dbReference type="PANTHER" id="PTHR32285">
    <property type="entry name" value="PROTEIN TRICHOME BIREFRINGENCE-LIKE 9-RELATED"/>
    <property type="match status" value="1"/>
</dbReference>
<gene>
    <name evidence="3" type="primary">ESK1_2</name>
    <name evidence="3" type="ORF">CASFOL_001593</name>
</gene>
<dbReference type="Proteomes" id="UP001632038">
    <property type="component" value="Unassembled WGS sequence"/>
</dbReference>
<evidence type="ECO:0000256" key="1">
    <source>
        <dbReference type="ARBA" id="ARBA00007727"/>
    </source>
</evidence>
<feature type="domain" description="Trichome birefringence-like C-terminal" evidence="2">
    <location>
        <begin position="1"/>
        <end position="136"/>
    </location>
</feature>
<protein>
    <submittedName>
        <fullName evidence="3">Xylan O-acetyltransferase 1</fullName>
    </submittedName>
</protein>
<reference evidence="4" key="1">
    <citation type="journal article" date="2024" name="IScience">
        <title>Strigolactones Initiate the Formation of Haustorium-like Structures in Castilleja.</title>
        <authorList>
            <person name="Buerger M."/>
            <person name="Peterson D."/>
            <person name="Chory J."/>
        </authorList>
    </citation>
    <scope>NUCLEOTIDE SEQUENCE [LARGE SCALE GENOMIC DNA]</scope>
</reference>
<evidence type="ECO:0000313" key="4">
    <source>
        <dbReference type="Proteomes" id="UP001632038"/>
    </source>
</evidence>
<dbReference type="InterPro" id="IPR029962">
    <property type="entry name" value="TBL"/>
</dbReference>